<reference evidence="1 2" key="1">
    <citation type="submission" date="2015-09" db="EMBL/GenBank/DDBJ databases">
        <authorList>
            <person name="Jackson K.R."/>
            <person name="Lunt B.L."/>
            <person name="Fisher J.N.B."/>
            <person name="Gardner A.V."/>
            <person name="Bailey M.E."/>
            <person name="Deus L.M."/>
            <person name="Earl A.S."/>
            <person name="Gibby P.D."/>
            <person name="Hartmann K.A."/>
            <person name="Liu J.E."/>
            <person name="Manci A.M."/>
            <person name="Nielsen D.A."/>
            <person name="Solomon M.B."/>
            <person name="Breakwell D.P."/>
            <person name="Burnett S.H."/>
            <person name="Grose J.H."/>
        </authorList>
    </citation>
    <scope>NUCLEOTIDE SEQUENCE [LARGE SCALE GENOMIC DNA]</scope>
    <source>
        <strain evidence="1 2">CECT 7799</strain>
    </source>
</reference>
<organism evidence="1 2">
    <name type="scientific">Jannaschia seosinensis</name>
    <dbReference type="NCBI Taxonomy" id="313367"/>
    <lineage>
        <taxon>Bacteria</taxon>
        <taxon>Pseudomonadati</taxon>
        <taxon>Pseudomonadota</taxon>
        <taxon>Alphaproteobacteria</taxon>
        <taxon>Rhodobacterales</taxon>
        <taxon>Roseobacteraceae</taxon>
        <taxon>Jannaschia</taxon>
    </lineage>
</organism>
<dbReference type="OrthoDB" id="7066727at2"/>
<dbReference type="Proteomes" id="UP000049455">
    <property type="component" value="Unassembled WGS sequence"/>
</dbReference>
<dbReference type="EMBL" id="CYPR01000100">
    <property type="protein sequence ID" value="CUH38908.1"/>
    <property type="molecule type" value="Genomic_DNA"/>
</dbReference>
<protein>
    <submittedName>
        <fullName evidence="1">Uncharacterized protein</fullName>
    </submittedName>
</protein>
<name>A0A0M7BA20_9RHOB</name>
<proteinExistence type="predicted"/>
<accession>A0A0M7BA20</accession>
<evidence type="ECO:0000313" key="1">
    <source>
        <dbReference type="EMBL" id="CUH38908.1"/>
    </source>
</evidence>
<dbReference type="RefSeq" id="WP_055663166.1">
    <property type="nucleotide sequence ID" value="NZ_CYPR01000100.1"/>
</dbReference>
<dbReference type="AlphaFoldDB" id="A0A0M7BA20"/>
<dbReference type="STRING" id="313367.JSE7799_01627"/>
<sequence>MVTLRGGDGISFSHVDLLVRRERAEALEREVINAPDAQQNAFDFRLFVFDEQELAFTLPQARALEFMLAQTRDGAPDQHYTDILNAVGSASQRLSSLFSRKPYWSRLLRKTEGRRGWYHLDPGFVIWLLTSH</sequence>
<gene>
    <name evidence="1" type="ORF">JSE7799_01627</name>
</gene>
<keyword evidence="2" id="KW-1185">Reference proteome</keyword>
<evidence type="ECO:0000313" key="2">
    <source>
        <dbReference type="Proteomes" id="UP000049455"/>
    </source>
</evidence>